<evidence type="ECO:0000259" key="3">
    <source>
        <dbReference type="Pfam" id="PF17802"/>
    </source>
</evidence>
<reference evidence="4 5" key="1">
    <citation type="journal article" date="2015" name="Genome Announc.">
        <title>Expanding the biotechnology potential of lactobacilli through comparative genomics of 213 strains and associated genera.</title>
        <authorList>
            <person name="Sun Z."/>
            <person name="Harris H.M."/>
            <person name="McCann A."/>
            <person name="Guo C."/>
            <person name="Argimon S."/>
            <person name="Zhang W."/>
            <person name="Yang X."/>
            <person name="Jeffery I.B."/>
            <person name="Cooney J.C."/>
            <person name="Kagawa T.F."/>
            <person name="Liu W."/>
            <person name="Song Y."/>
            <person name="Salvetti E."/>
            <person name="Wrobel A."/>
            <person name="Rasinkangas P."/>
            <person name="Parkhill J."/>
            <person name="Rea M.C."/>
            <person name="O'Sullivan O."/>
            <person name="Ritari J."/>
            <person name="Douillard F.P."/>
            <person name="Paul Ross R."/>
            <person name="Yang R."/>
            <person name="Briner A.E."/>
            <person name="Felis G.E."/>
            <person name="de Vos W.M."/>
            <person name="Barrangou R."/>
            <person name="Klaenhammer T.R."/>
            <person name="Caufield P.W."/>
            <person name="Cui Y."/>
            <person name="Zhang H."/>
            <person name="O'Toole P.W."/>
        </authorList>
    </citation>
    <scope>NUCLEOTIDE SEQUENCE [LARGE SCALE GENOMIC DNA]</scope>
    <source>
        <strain evidence="4 5">DSM 24302</strain>
    </source>
</reference>
<dbReference type="RefSeq" id="WP_056977362.1">
    <property type="nucleotide sequence ID" value="NZ_AYZR01000004.1"/>
</dbReference>
<dbReference type="PATRIC" id="fig|1423802.4.peg.1209"/>
<sequence>MKKWLRIVFFLSFLVIAAPFPLVIIQAQERGPTIKNATVEKISDSKSDQAKLSIILDLDADEEVNLELADNEQANFDDESEIKIDEKQIKADLDKDNQERLMVENITSKAQTVTLEVPLAINYQTTADKLKLQLLLNHDQEKYDIPEFNLSNNNQESKIADPNSSSVFEEQSSNTSTSKEVTKEEPTNTNKKVASKASQKQVTARQVKKQAESSSTKAEATEEADDEDGEEQKTIKPQAITPSETVKVPDDKLDVYRTQVSADSWSSKLSIDTKNIPGSVIYGDKTNLDGGYWNDASYENDYYKSYKTYVKDPSNPNDTMQSKAYAVKLPTNQSNASFYVKYDNVGVYYEDNAEETLAQQMGAIIKISNIKYSSKQPTGTSNKYIDFSNNFYSGLVYNNIESFDIDITFTTADGTKALSVSPGTDSNKSFITFGSLNGNSNGNEWAGTNTVDENGNYIEGILSDESLVKKGHDSNGKYNGWYEGIGEGVWEKGHDYSGANQWGDFLGSTDYEQGAVSFPISGVTHKFKLRSDYGFTWQSISSGSIRPLKPEKPIKTVHRTENIGIDNNNLDKVTIDRNDENMNSFYYTIYQKTYNIPDKSIAKPNKIIFTDTLPEGMSVTSSNIRLYNTDGNLVTATKGNINIVGQSITYSLSNKEIEALEFNGGHFAIQMKVTFSEKFIGTFTNKANVKFDSGVDYTWDNDTNEVVTKFVIDTDNLTLVKKGENPWNPGQYNLLPGATFNLKEEGATGDGTEYTTGADGTISLIDLDRSKKYILTENTMNGYDPLVPAITISYDKENKKWTISDNPKATISDKTITVNNTITRGSYNFQKIDSASKNGLNGAKFVVKHGNDYLTFDANGKMTGTVASQDKATVLESKSVGNTDGLISISGLPYNTYELIEVEAPNGYSLDSNPTIFIVNKDSGGDAQIKKIENTHYSLPVTGGSGIIWIVIIGLISISLSLAIRRTHSRGG</sequence>
<dbReference type="AlphaFoldDB" id="A0A0R2CQW4"/>
<dbReference type="InterPro" id="IPR041033">
    <property type="entry name" value="SpaA_PFL_dom_1"/>
</dbReference>
<protein>
    <recommendedName>
        <fullName evidence="3">SpaA-like prealbumin fold domain-containing protein</fullName>
    </recommendedName>
</protein>
<comment type="caution">
    <text evidence="4">The sequence shown here is derived from an EMBL/GenBank/DDBJ whole genome shotgun (WGS) entry which is preliminary data.</text>
</comment>
<dbReference type="EMBL" id="AYZR01000004">
    <property type="protein sequence ID" value="KRM94241.1"/>
    <property type="molecule type" value="Genomic_DNA"/>
</dbReference>
<dbReference type="NCBIfam" id="TIGR01167">
    <property type="entry name" value="LPXTG_anchor"/>
    <property type="match status" value="1"/>
</dbReference>
<feature type="compositionally biased region" description="Polar residues" evidence="1">
    <location>
        <begin position="149"/>
        <end position="179"/>
    </location>
</feature>
<proteinExistence type="predicted"/>
<keyword evidence="2" id="KW-1133">Transmembrane helix</keyword>
<dbReference type="Gene3D" id="2.60.40.10">
    <property type="entry name" value="Immunoglobulins"/>
    <property type="match status" value="2"/>
</dbReference>
<feature type="transmembrane region" description="Helical" evidence="2">
    <location>
        <begin position="946"/>
        <end position="964"/>
    </location>
</feature>
<evidence type="ECO:0000256" key="2">
    <source>
        <dbReference type="SAM" id="Phobius"/>
    </source>
</evidence>
<evidence type="ECO:0000313" key="5">
    <source>
        <dbReference type="Proteomes" id="UP000051256"/>
    </source>
</evidence>
<evidence type="ECO:0000256" key="1">
    <source>
        <dbReference type="SAM" id="MobiDB-lite"/>
    </source>
</evidence>
<accession>A0A0R2CQW4</accession>
<keyword evidence="2" id="KW-0812">Transmembrane</keyword>
<keyword evidence="5" id="KW-1185">Reference proteome</keyword>
<evidence type="ECO:0000313" key="4">
    <source>
        <dbReference type="EMBL" id="KRM94241.1"/>
    </source>
</evidence>
<feature type="compositionally biased region" description="Acidic residues" evidence="1">
    <location>
        <begin position="221"/>
        <end position="230"/>
    </location>
</feature>
<feature type="domain" description="SpaA-like prealbumin fold" evidence="3">
    <location>
        <begin position="825"/>
        <end position="929"/>
    </location>
</feature>
<dbReference type="InterPro" id="IPR013783">
    <property type="entry name" value="Ig-like_fold"/>
</dbReference>
<organism evidence="4 5">
    <name type="scientific">Lentilactobacillus senioris DSM 24302 = JCM 17472</name>
    <dbReference type="NCBI Taxonomy" id="1423802"/>
    <lineage>
        <taxon>Bacteria</taxon>
        <taxon>Bacillati</taxon>
        <taxon>Bacillota</taxon>
        <taxon>Bacilli</taxon>
        <taxon>Lactobacillales</taxon>
        <taxon>Lactobacillaceae</taxon>
        <taxon>Lentilactobacillus</taxon>
    </lineage>
</organism>
<feature type="compositionally biased region" description="Polar residues" evidence="1">
    <location>
        <begin position="187"/>
        <end position="204"/>
    </location>
</feature>
<keyword evidence="2" id="KW-0472">Membrane</keyword>
<dbReference type="Proteomes" id="UP000051256">
    <property type="component" value="Unassembled WGS sequence"/>
</dbReference>
<feature type="region of interest" description="Disordered" evidence="1">
    <location>
        <begin position="149"/>
        <end position="247"/>
    </location>
</feature>
<name>A0A0R2CQW4_9LACO</name>
<dbReference type="STRING" id="1423802.FC56_GL001193"/>
<gene>
    <name evidence="4" type="ORF">FC56_GL001193</name>
</gene>
<dbReference type="Pfam" id="PF17802">
    <property type="entry name" value="SpaA"/>
    <property type="match status" value="1"/>
</dbReference>